<dbReference type="Proteomes" id="UP000229839">
    <property type="component" value="Unassembled WGS sequence"/>
</dbReference>
<feature type="domain" description="Trimeric autotransporter adhesin YadA-like stalk" evidence="2">
    <location>
        <begin position="110"/>
        <end position="153"/>
    </location>
</feature>
<feature type="compositionally biased region" description="Basic and acidic residues" evidence="1">
    <location>
        <begin position="376"/>
        <end position="398"/>
    </location>
</feature>
<accession>A0A2N9Y7W7</accession>
<dbReference type="EMBL" id="NJGE01000058">
    <property type="protein sequence ID" value="PIT67800.1"/>
    <property type="molecule type" value="Genomic_DNA"/>
</dbReference>
<reference evidence="3 4" key="1">
    <citation type="submission" date="2017-06" db="EMBL/GenBank/DDBJ databases">
        <title>Draft genome of Bartonella tribocorum strain L103, isolated from a rodent in Laos.</title>
        <authorList>
            <person name="Hadjadj L."/>
            <person name="Jiyipong T."/>
            <person name="Morand S."/>
            <person name="Diene S.M."/>
            <person name="Rolain J.-M."/>
        </authorList>
    </citation>
    <scope>NUCLEOTIDE SEQUENCE [LARGE SCALE GENOMIC DNA]</scope>
    <source>
        <strain evidence="3 4">L103</strain>
    </source>
</reference>
<dbReference type="SUPFAM" id="SSF101967">
    <property type="entry name" value="Adhesin YadA, collagen-binding domain"/>
    <property type="match status" value="1"/>
</dbReference>
<feature type="domain" description="Trimeric autotransporter adhesin YadA-like stalk" evidence="2">
    <location>
        <begin position="237"/>
        <end position="275"/>
    </location>
</feature>
<dbReference type="Pfam" id="PF05662">
    <property type="entry name" value="YadA_stalk"/>
    <property type="match status" value="2"/>
</dbReference>
<dbReference type="AlphaFoldDB" id="A0A2N9Y7W7"/>
<dbReference type="GO" id="GO:0019867">
    <property type="term" value="C:outer membrane"/>
    <property type="evidence" value="ECO:0007669"/>
    <property type="project" value="InterPro"/>
</dbReference>
<evidence type="ECO:0000256" key="1">
    <source>
        <dbReference type="SAM" id="MobiDB-lite"/>
    </source>
</evidence>
<name>A0A2N9Y7W7_9HYPH</name>
<gene>
    <name evidence="3" type="ORF">CER18_09550</name>
</gene>
<proteinExistence type="predicted"/>
<dbReference type="InterPro" id="IPR008635">
    <property type="entry name" value="Coiled_stalk_dom"/>
</dbReference>
<evidence type="ECO:0000313" key="3">
    <source>
        <dbReference type="EMBL" id="PIT67800.1"/>
    </source>
</evidence>
<comment type="caution">
    <text evidence="3">The sequence shown here is derived from an EMBL/GenBank/DDBJ whole genome shotgun (WGS) entry which is preliminary data.</text>
</comment>
<feature type="non-terminal residue" evidence="3">
    <location>
        <position position="1"/>
    </location>
</feature>
<dbReference type="Gene3D" id="1.20.5.170">
    <property type="match status" value="3"/>
</dbReference>
<evidence type="ECO:0000313" key="4">
    <source>
        <dbReference type="Proteomes" id="UP000229839"/>
    </source>
</evidence>
<feature type="region of interest" description="Disordered" evidence="1">
    <location>
        <begin position="376"/>
        <end position="408"/>
    </location>
</feature>
<sequence>ASYFGGGAEYKEGKWAAPNFKVNTVSADGDKVEEQSYKTVAEAFAGVGSSFTNLHNEVTNAVTNINNQINQVVGDSLVKQDDKTHVIAVGGEKNGTKVTFANTDGAARTLTGVKAGELTETSTDAVNGSQLFATNQNVTTVTNDLKTVSDNTSKYLGGGSDVLKGVAPTYTVEGKSYQSVADAFGGVDHSFTELHKEIKQNTNEVSENVKQNALLWSDNDNAFVATHGTEGDKKNSKITSLANGSVTKDSTDAITGSQLYSMNNTLASYFGGGAKYENGEWAAPTFKVTQFSGDGKSSEETYNNVADAFGGVNSSFKGLHNEMTNAVTNINNQISQVVSDSLVKQDATTNLITIGKEVAGSEVNIANKDKEDRTLSGVKAAEKGNEAVNKEQFDKGLKDLSNSLQSED</sequence>
<evidence type="ECO:0000259" key="2">
    <source>
        <dbReference type="Pfam" id="PF05662"/>
    </source>
</evidence>
<dbReference type="Gene3D" id="6.10.250.2030">
    <property type="match status" value="1"/>
</dbReference>
<organism evidence="3 4">
    <name type="scientific">Bartonella tribocorum</name>
    <dbReference type="NCBI Taxonomy" id="85701"/>
    <lineage>
        <taxon>Bacteria</taxon>
        <taxon>Pseudomonadati</taxon>
        <taxon>Pseudomonadota</taxon>
        <taxon>Alphaproteobacteria</taxon>
        <taxon>Hyphomicrobiales</taxon>
        <taxon>Bartonellaceae</taxon>
        <taxon>Bartonella</taxon>
    </lineage>
</organism>
<dbReference type="InterPro" id="IPR011049">
    <property type="entry name" value="Serralysin-like_metalloprot_C"/>
</dbReference>
<protein>
    <recommendedName>
        <fullName evidence="2">Trimeric autotransporter adhesin YadA-like stalk domain-containing protein</fullName>
    </recommendedName>
</protein>